<comment type="caution">
    <text evidence="4">The sequence shown here is derived from an EMBL/GenBank/DDBJ whole genome shotgun (WGS) entry which is preliminary data.</text>
</comment>
<dbReference type="GO" id="GO:0005524">
    <property type="term" value="F:ATP binding"/>
    <property type="evidence" value="ECO:0007669"/>
    <property type="project" value="InterPro"/>
</dbReference>
<dbReference type="VEuPathDB" id="FungiDB:A1Q1_07908"/>
<dbReference type="PANTHER" id="PTHR43117">
    <property type="entry name" value="OSMOPROTECTANT IMPORT ATP-BINDING PROTEIN OSMV"/>
    <property type="match status" value="1"/>
</dbReference>
<evidence type="ECO:0000256" key="1">
    <source>
        <dbReference type="ARBA" id="ARBA00005417"/>
    </source>
</evidence>
<accession>J4UHA5</accession>
<feature type="domain" description="ABC transporter" evidence="3">
    <location>
        <begin position="310"/>
        <end position="550"/>
    </location>
</feature>
<dbReference type="PANTHER" id="PTHR43117:SF4">
    <property type="entry name" value="OSMOPROTECTANT IMPORT ATP-BINDING PROTEIN OSMV"/>
    <property type="match status" value="1"/>
</dbReference>
<evidence type="ECO:0000313" key="4">
    <source>
        <dbReference type="EMBL" id="EJT50935.1"/>
    </source>
</evidence>
<dbReference type="RefSeq" id="XP_014182367.1">
    <property type="nucleotide sequence ID" value="XM_014326892.1"/>
</dbReference>
<name>J4UHA5_TRIAS</name>
<sequence>MQYKRTSTLRLLDSHYPTMLRTWVRRAPHVRLPANAAVFPLGTGRADETRALLRFPESGWTIDDSNTEGWAIVGDSEGRRLAVETLLGRHRILPAQPGGALPVTQSAPPSSVDPDAWQAVRYLAFARPAASGEFTDYTARYGALLDEDKLSLREKLSRSAAALPGQEDRPIPEQVMDGAFTLMGLNELADLPAIALSSGQTRRARIAHALMYRPRVLLLEDPMAGLDAPSRERVRSLLGQLNASGQPRVVLVLRDRGEDTLADWVSNVVEVRNGRAWLGTRDEWVARRRERGEREAATYAASESAGPPIIELNGVSVSYGQGSRPVLKNIDWSIRPGSRWHLQGSNGSGKTTLLSVMLGLHPQSYSLPASSLTIFGQPRRKLATTILRRKIGHSSPEIFAAFPRNMALSAYDAIGTGFEGVFARRTLTAEQKATVLDLIERFKPSLRSAKDPEDIPTREIALRDFSHFTPPQQALLVFLRAVVGRPELLVLDEPTQGMDEEIWARCREFLKEEWEGGVKQAVIVVSHYEDEVPWNNGRVLRLNQGVAEFE</sequence>
<dbReference type="GO" id="GO:0016887">
    <property type="term" value="F:ATP hydrolysis activity"/>
    <property type="evidence" value="ECO:0007669"/>
    <property type="project" value="InterPro"/>
</dbReference>
<dbReference type="SUPFAM" id="SSF52540">
    <property type="entry name" value="P-loop containing nucleoside triphosphate hydrolases"/>
    <property type="match status" value="2"/>
</dbReference>
<evidence type="ECO:0000259" key="3">
    <source>
        <dbReference type="PROSITE" id="PS50893"/>
    </source>
</evidence>
<dbReference type="Pfam" id="PF00005">
    <property type="entry name" value="ABC_tran"/>
    <property type="match status" value="1"/>
</dbReference>
<reference evidence="4 5" key="1">
    <citation type="journal article" date="2012" name="Eukaryot. Cell">
        <title>Draft genome sequence of CBS 2479, the standard type strain of Trichosporon asahii.</title>
        <authorList>
            <person name="Yang R.Y."/>
            <person name="Li H.T."/>
            <person name="Zhu H."/>
            <person name="Zhou G.P."/>
            <person name="Wang M."/>
            <person name="Wang L."/>
        </authorList>
    </citation>
    <scope>NUCLEOTIDE SEQUENCE [LARGE SCALE GENOMIC DNA]</scope>
    <source>
        <strain evidence="5">ATCC 90039 / CBS 2479 / JCM 2466 / KCTC 7840 / NCYC 2677 / UAMH 7654</strain>
    </source>
</reference>
<dbReference type="AlphaFoldDB" id="J4UHA5"/>
<feature type="domain" description="ABC transporter" evidence="3">
    <location>
        <begin position="9"/>
        <end position="298"/>
    </location>
</feature>
<dbReference type="Gene3D" id="3.40.50.300">
    <property type="entry name" value="P-loop containing nucleotide triphosphate hydrolases"/>
    <property type="match status" value="2"/>
</dbReference>
<organism evidence="4 5">
    <name type="scientific">Trichosporon asahii var. asahii (strain ATCC 90039 / CBS 2479 / JCM 2466 / KCTC 7840 / NBRC 103889/ NCYC 2677 / UAMH 7654)</name>
    <name type="common">Yeast</name>
    <dbReference type="NCBI Taxonomy" id="1186058"/>
    <lineage>
        <taxon>Eukaryota</taxon>
        <taxon>Fungi</taxon>
        <taxon>Dikarya</taxon>
        <taxon>Basidiomycota</taxon>
        <taxon>Agaricomycotina</taxon>
        <taxon>Tremellomycetes</taxon>
        <taxon>Trichosporonales</taxon>
        <taxon>Trichosporonaceae</taxon>
        <taxon>Trichosporon</taxon>
    </lineage>
</organism>
<dbReference type="EMBL" id="ALBS01000080">
    <property type="protein sequence ID" value="EJT50935.1"/>
    <property type="molecule type" value="Genomic_DNA"/>
</dbReference>
<gene>
    <name evidence="4" type="ORF">A1Q1_07908</name>
</gene>
<evidence type="ECO:0000313" key="5">
    <source>
        <dbReference type="Proteomes" id="UP000002748"/>
    </source>
</evidence>
<proteinExistence type="inferred from homology"/>
<dbReference type="OrthoDB" id="10255969at2759"/>
<dbReference type="KEGG" id="tasa:A1Q1_07908"/>
<dbReference type="InterPro" id="IPR003439">
    <property type="entry name" value="ABC_transporter-like_ATP-bd"/>
</dbReference>
<dbReference type="GeneID" id="25991420"/>
<dbReference type="InterPro" id="IPR027417">
    <property type="entry name" value="P-loop_NTPase"/>
</dbReference>
<protein>
    <recommendedName>
        <fullName evidence="3">ABC transporter domain-containing protein</fullName>
    </recommendedName>
</protein>
<keyword evidence="2" id="KW-0813">Transport</keyword>
<dbReference type="HOGENOM" id="CLU_000604_45_3_1"/>
<dbReference type="PROSITE" id="PS50893">
    <property type="entry name" value="ABC_TRANSPORTER_2"/>
    <property type="match status" value="2"/>
</dbReference>
<dbReference type="Proteomes" id="UP000002748">
    <property type="component" value="Unassembled WGS sequence"/>
</dbReference>
<evidence type="ECO:0000256" key="2">
    <source>
        <dbReference type="ARBA" id="ARBA00022448"/>
    </source>
</evidence>
<comment type="similarity">
    <text evidence="1">Belongs to the ABC transporter superfamily.</text>
</comment>